<evidence type="ECO:0000259" key="9">
    <source>
        <dbReference type="Pfam" id="PF00122"/>
    </source>
</evidence>
<keyword evidence="6" id="KW-0460">Magnesium</keyword>
<comment type="catalytic activity">
    <reaction evidence="8">
        <text>ATP + H2O = ADP + phosphate + H(+)</text>
        <dbReference type="Rhea" id="RHEA:13065"/>
        <dbReference type="ChEBI" id="CHEBI:15377"/>
        <dbReference type="ChEBI" id="CHEBI:15378"/>
        <dbReference type="ChEBI" id="CHEBI:30616"/>
        <dbReference type="ChEBI" id="CHEBI:43474"/>
        <dbReference type="ChEBI" id="CHEBI:456216"/>
    </reaction>
</comment>
<reference evidence="10" key="1">
    <citation type="submission" date="2023-01" db="EMBL/GenBank/DDBJ databases">
        <title>Genome assembly of the deep-sea coral Lophelia pertusa.</title>
        <authorList>
            <person name="Herrera S."/>
            <person name="Cordes E."/>
        </authorList>
    </citation>
    <scope>NUCLEOTIDE SEQUENCE</scope>
    <source>
        <strain evidence="10">USNM1676648</strain>
        <tissue evidence="10">Polyp</tissue>
    </source>
</reference>
<dbReference type="SUPFAM" id="SSF81653">
    <property type="entry name" value="Calcium ATPase, transduction domain A"/>
    <property type="match status" value="1"/>
</dbReference>
<evidence type="ECO:0000313" key="10">
    <source>
        <dbReference type="EMBL" id="KAJ7394651.1"/>
    </source>
</evidence>
<evidence type="ECO:0000256" key="4">
    <source>
        <dbReference type="ARBA" id="ARBA00022741"/>
    </source>
</evidence>
<keyword evidence="11" id="KW-1185">Reference proteome</keyword>
<dbReference type="InterPro" id="IPR006544">
    <property type="entry name" value="P-type_TPase_V"/>
</dbReference>
<evidence type="ECO:0000313" key="11">
    <source>
        <dbReference type="Proteomes" id="UP001163046"/>
    </source>
</evidence>
<dbReference type="InterPro" id="IPR008250">
    <property type="entry name" value="ATPase_P-typ_transduc_dom_A_sf"/>
</dbReference>
<dbReference type="PANTHER" id="PTHR45630">
    <property type="entry name" value="CATION-TRANSPORTING ATPASE-RELATED"/>
    <property type="match status" value="1"/>
</dbReference>
<name>A0A9X0A741_9CNID</name>
<evidence type="ECO:0000256" key="5">
    <source>
        <dbReference type="ARBA" id="ARBA00022840"/>
    </source>
</evidence>
<dbReference type="Proteomes" id="UP001163046">
    <property type="component" value="Unassembled WGS sequence"/>
</dbReference>
<organism evidence="10 11">
    <name type="scientific">Desmophyllum pertusum</name>
    <dbReference type="NCBI Taxonomy" id="174260"/>
    <lineage>
        <taxon>Eukaryota</taxon>
        <taxon>Metazoa</taxon>
        <taxon>Cnidaria</taxon>
        <taxon>Anthozoa</taxon>
        <taxon>Hexacorallia</taxon>
        <taxon>Scleractinia</taxon>
        <taxon>Caryophylliina</taxon>
        <taxon>Caryophylliidae</taxon>
        <taxon>Desmophyllum</taxon>
    </lineage>
</organism>
<keyword evidence="5" id="KW-0067">ATP-binding</keyword>
<comment type="caution">
    <text evidence="10">The sequence shown here is derived from an EMBL/GenBank/DDBJ whole genome shotgun (WGS) entry which is preliminary data.</text>
</comment>
<dbReference type="PANTHER" id="PTHR45630:SF8">
    <property type="entry name" value="CATION-TRANSPORTING ATPASE"/>
    <property type="match status" value="1"/>
</dbReference>
<dbReference type="Gene3D" id="2.70.150.10">
    <property type="entry name" value="Calcium-transporting ATPase, cytoplasmic transduction domain A"/>
    <property type="match status" value="1"/>
</dbReference>
<feature type="domain" description="P-type ATPase A" evidence="9">
    <location>
        <begin position="1"/>
        <end position="67"/>
    </location>
</feature>
<comment type="subcellular location">
    <subcellularLocation>
        <location evidence="1">Membrane</location>
        <topology evidence="1">Multi-pass membrane protein</topology>
    </subcellularLocation>
</comment>
<dbReference type="GO" id="GO:0016020">
    <property type="term" value="C:membrane"/>
    <property type="evidence" value="ECO:0007669"/>
    <property type="project" value="UniProtKB-SubCell"/>
</dbReference>
<dbReference type="GO" id="GO:0019829">
    <property type="term" value="F:ATPase-coupled monoatomic cation transmembrane transporter activity"/>
    <property type="evidence" value="ECO:0007669"/>
    <property type="project" value="TreeGrafter"/>
</dbReference>
<gene>
    <name evidence="10" type="ORF">OS493_000471</name>
</gene>
<dbReference type="AlphaFoldDB" id="A0A9X0A741"/>
<evidence type="ECO:0000256" key="2">
    <source>
        <dbReference type="ARBA" id="ARBA00022553"/>
    </source>
</evidence>
<dbReference type="GO" id="GO:0140358">
    <property type="term" value="F:P-type transmembrane transporter activity"/>
    <property type="evidence" value="ECO:0007669"/>
    <property type="project" value="InterPro"/>
</dbReference>
<sequence length="68" mass="7824">MLTGESVPVTKTPLPHIKRLSSNPLEEREEQYKPDQHKRHTLFNGTKVIQTRYYGHARVLAVVVRTGN</sequence>
<evidence type="ECO:0000256" key="1">
    <source>
        <dbReference type="ARBA" id="ARBA00004141"/>
    </source>
</evidence>
<dbReference type="OrthoDB" id="6283373at2759"/>
<evidence type="ECO:0000256" key="7">
    <source>
        <dbReference type="ARBA" id="ARBA00022967"/>
    </source>
</evidence>
<keyword evidence="3" id="KW-0479">Metal-binding</keyword>
<evidence type="ECO:0000256" key="8">
    <source>
        <dbReference type="ARBA" id="ARBA00049360"/>
    </source>
</evidence>
<dbReference type="Pfam" id="PF00122">
    <property type="entry name" value="E1-E2_ATPase"/>
    <property type="match status" value="1"/>
</dbReference>
<dbReference type="EMBL" id="MU825396">
    <property type="protein sequence ID" value="KAJ7394651.1"/>
    <property type="molecule type" value="Genomic_DNA"/>
</dbReference>
<keyword evidence="2" id="KW-0597">Phosphoprotein</keyword>
<keyword evidence="7" id="KW-1278">Translocase</keyword>
<evidence type="ECO:0000256" key="3">
    <source>
        <dbReference type="ARBA" id="ARBA00022723"/>
    </source>
</evidence>
<accession>A0A9X0A741</accession>
<protein>
    <recommendedName>
        <fullName evidence="9">P-type ATPase A domain-containing protein</fullName>
    </recommendedName>
</protein>
<keyword evidence="4" id="KW-0547">Nucleotide-binding</keyword>
<evidence type="ECO:0000256" key="6">
    <source>
        <dbReference type="ARBA" id="ARBA00022842"/>
    </source>
</evidence>
<dbReference type="GO" id="GO:0006874">
    <property type="term" value="P:intracellular calcium ion homeostasis"/>
    <property type="evidence" value="ECO:0007669"/>
    <property type="project" value="TreeGrafter"/>
</dbReference>
<proteinExistence type="predicted"/>
<dbReference type="InterPro" id="IPR059000">
    <property type="entry name" value="ATPase_P-type_domA"/>
</dbReference>
<dbReference type="GO" id="GO:0046872">
    <property type="term" value="F:metal ion binding"/>
    <property type="evidence" value="ECO:0007669"/>
    <property type="project" value="UniProtKB-KW"/>
</dbReference>
<dbReference type="GO" id="GO:0005524">
    <property type="term" value="F:ATP binding"/>
    <property type="evidence" value="ECO:0007669"/>
    <property type="project" value="UniProtKB-KW"/>
</dbReference>
<dbReference type="GO" id="GO:0015203">
    <property type="term" value="F:polyamine transmembrane transporter activity"/>
    <property type="evidence" value="ECO:0007669"/>
    <property type="project" value="TreeGrafter"/>
</dbReference>